<evidence type="ECO:0000313" key="2">
    <source>
        <dbReference type="EMBL" id="EEG06905.1"/>
    </source>
</evidence>
<feature type="chain" id="PRO_5002895675" description="Type IV pilus biogenesis protein PilP" evidence="1">
    <location>
        <begin position="21"/>
        <end position="120"/>
    </location>
</feature>
<comment type="caution">
    <text evidence="2">The sequence shown here is derived from an EMBL/GenBank/DDBJ whole genome shotgun (WGS) entry which is preliminary data.</text>
</comment>
<reference evidence="2 3" key="1">
    <citation type="submission" date="2009-02" db="EMBL/GenBank/DDBJ databases">
        <title>Sequencing of the draft genome and assembly of Lutiella nitroferrum 2002.</title>
        <authorList>
            <consortium name="US DOE Joint Genome Institute (JGI-PGF)"/>
            <person name="Lucas S."/>
            <person name="Copeland A."/>
            <person name="Lapidus A."/>
            <person name="Glavina del Rio T."/>
            <person name="Tice H."/>
            <person name="Bruce D."/>
            <person name="Goodwin L."/>
            <person name="Pitluck S."/>
            <person name="Larimer F."/>
            <person name="Land M.L."/>
            <person name="Hauser L."/>
            <person name="Coates J.D."/>
        </authorList>
    </citation>
    <scope>NUCLEOTIDE SEQUENCE [LARGE SCALE GENOMIC DNA]</scope>
    <source>
        <strain evidence="2 3">2002</strain>
    </source>
</reference>
<dbReference type="eggNOG" id="ENOG5033J3B">
    <property type="taxonomic scope" value="Bacteria"/>
</dbReference>
<name>B9Z8G7_9NEIS</name>
<evidence type="ECO:0008006" key="4">
    <source>
        <dbReference type="Google" id="ProtNLM"/>
    </source>
</evidence>
<accession>B9Z8G7</accession>
<organism evidence="2 3">
    <name type="scientific">Pseudogulbenkiania ferrooxidans 2002</name>
    <dbReference type="NCBI Taxonomy" id="279714"/>
    <lineage>
        <taxon>Bacteria</taxon>
        <taxon>Pseudomonadati</taxon>
        <taxon>Pseudomonadota</taxon>
        <taxon>Betaproteobacteria</taxon>
        <taxon>Neisseriales</taxon>
        <taxon>Chromobacteriaceae</taxon>
        <taxon>Pseudogulbenkiania</taxon>
    </lineage>
</organism>
<gene>
    <name evidence="2" type="ORF">FuraDRAFT_3653</name>
</gene>
<keyword evidence="3" id="KW-1185">Reference proteome</keyword>
<proteinExistence type="predicted"/>
<dbReference type="RefSeq" id="WP_008955672.1">
    <property type="nucleotide sequence ID" value="NZ_ACIS01000013.1"/>
</dbReference>
<feature type="signal peptide" evidence="1">
    <location>
        <begin position="1"/>
        <end position="20"/>
    </location>
</feature>
<protein>
    <recommendedName>
        <fullName evidence="4">Type IV pilus biogenesis protein PilP</fullName>
    </recommendedName>
</protein>
<keyword evidence="1" id="KW-0732">Signal</keyword>
<dbReference type="Proteomes" id="UP000003165">
    <property type="component" value="Unassembled WGS sequence"/>
</dbReference>
<evidence type="ECO:0000256" key="1">
    <source>
        <dbReference type="SAM" id="SignalP"/>
    </source>
</evidence>
<evidence type="ECO:0000313" key="3">
    <source>
        <dbReference type="Proteomes" id="UP000003165"/>
    </source>
</evidence>
<sequence precursor="true">MKTRLLALLVTLQCAQSALAGRVLPATLQVGEINAADSAQISFAAERSWLQALTGLFIPSGTAYPLAPGVRILDENNRFLLTGQLPGLVGRRVGVTVDMSGAINRIWVLTDDDLRTLARP</sequence>
<dbReference type="EMBL" id="ACIS01000013">
    <property type="protein sequence ID" value="EEG06905.1"/>
    <property type="molecule type" value="Genomic_DNA"/>
</dbReference>
<dbReference type="AlphaFoldDB" id="B9Z8G7"/>